<evidence type="ECO:0000313" key="1">
    <source>
        <dbReference type="EMBL" id="OWZ24745.1"/>
    </source>
</evidence>
<name>A0A225X3T0_9STRA</name>
<accession>A0A225X3T0</accession>
<comment type="caution">
    <text evidence="1">The sequence shown here is derived from an EMBL/GenBank/DDBJ whole genome shotgun (WGS) entry which is preliminary data.</text>
</comment>
<dbReference type="Proteomes" id="UP000198211">
    <property type="component" value="Unassembled WGS sequence"/>
</dbReference>
<proteinExistence type="predicted"/>
<evidence type="ECO:0000313" key="2">
    <source>
        <dbReference type="Proteomes" id="UP000198211"/>
    </source>
</evidence>
<organism evidence="1 2">
    <name type="scientific">Phytophthora megakarya</name>
    <dbReference type="NCBI Taxonomy" id="4795"/>
    <lineage>
        <taxon>Eukaryota</taxon>
        <taxon>Sar</taxon>
        <taxon>Stramenopiles</taxon>
        <taxon>Oomycota</taxon>
        <taxon>Peronosporomycetes</taxon>
        <taxon>Peronosporales</taxon>
        <taxon>Peronosporaceae</taxon>
        <taxon>Phytophthora</taxon>
    </lineage>
</organism>
<sequence length="156" mass="17975">MGSPCTADFFKNKTSLMYLSMMPPKSKQCIIFTTYDGPTRSFYLAASAFTSKMRKYGITPAALLHDMLLAWTPIGLYADVFNEIPNPECSIAMQSEVWYILTVIPQDKITRPGMKWMKARIGAECVLRNITISHMKWSRFWEYFTSTWITTFAPRL</sequence>
<dbReference type="AlphaFoldDB" id="A0A225X3T0"/>
<keyword evidence="2" id="KW-1185">Reference proteome</keyword>
<protein>
    <submittedName>
        <fullName evidence="1">Uncharacterized protein</fullName>
    </submittedName>
</protein>
<reference evidence="2" key="1">
    <citation type="submission" date="2017-03" db="EMBL/GenBank/DDBJ databases">
        <title>Phytopthora megakarya and P. palmivora, two closely related causual agents of cacao black pod achieved similar genome size and gene model numbers by different mechanisms.</title>
        <authorList>
            <person name="Ali S."/>
            <person name="Shao J."/>
            <person name="Larry D.J."/>
            <person name="Kronmiller B."/>
            <person name="Shen D."/>
            <person name="Strem M.D."/>
            <person name="Melnick R.L."/>
            <person name="Guiltinan M.J."/>
            <person name="Tyler B.M."/>
            <person name="Meinhardt L.W."/>
            <person name="Bailey B.A."/>
        </authorList>
    </citation>
    <scope>NUCLEOTIDE SEQUENCE [LARGE SCALE GENOMIC DNA]</scope>
    <source>
        <strain evidence="2">zdho120</strain>
    </source>
</reference>
<dbReference type="EMBL" id="NBNE01000004">
    <property type="protein sequence ID" value="OWZ24745.1"/>
    <property type="molecule type" value="Genomic_DNA"/>
</dbReference>
<gene>
    <name evidence="1" type="ORF">PHMEG_000183</name>
</gene>